<dbReference type="InterPro" id="IPR055170">
    <property type="entry name" value="GFO_IDH_MocA-like_dom"/>
</dbReference>
<dbReference type="InterPro" id="IPR000683">
    <property type="entry name" value="Gfo/Idh/MocA-like_OxRdtase_N"/>
</dbReference>
<dbReference type="Proteomes" id="UP001500839">
    <property type="component" value="Unassembled WGS sequence"/>
</dbReference>
<evidence type="ECO:0000313" key="5">
    <source>
        <dbReference type="Proteomes" id="UP001500839"/>
    </source>
</evidence>
<dbReference type="InterPro" id="IPR036291">
    <property type="entry name" value="NAD(P)-bd_dom_sf"/>
</dbReference>
<dbReference type="EMBL" id="BAABKQ010000001">
    <property type="protein sequence ID" value="GAA4814954.1"/>
    <property type="molecule type" value="Genomic_DNA"/>
</dbReference>
<dbReference type="SUPFAM" id="SSF55347">
    <property type="entry name" value="Glyceraldehyde-3-phosphate dehydrogenase-like, C-terminal domain"/>
    <property type="match status" value="1"/>
</dbReference>
<dbReference type="SUPFAM" id="SSF51735">
    <property type="entry name" value="NAD(P)-binding Rossmann-fold domains"/>
    <property type="match status" value="1"/>
</dbReference>
<feature type="domain" description="Gfo/Idh/MocA-like oxidoreductase N-terminal" evidence="2">
    <location>
        <begin position="1"/>
        <end position="115"/>
    </location>
</feature>
<feature type="domain" description="GFO/IDH/MocA-like oxidoreductase" evidence="3">
    <location>
        <begin position="128"/>
        <end position="262"/>
    </location>
</feature>
<evidence type="ECO:0000256" key="1">
    <source>
        <dbReference type="ARBA" id="ARBA00023002"/>
    </source>
</evidence>
<dbReference type="Pfam" id="PF22725">
    <property type="entry name" value="GFO_IDH_MocA_C3"/>
    <property type="match status" value="1"/>
</dbReference>
<evidence type="ECO:0000259" key="3">
    <source>
        <dbReference type="Pfam" id="PF22725"/>
    </source>
</evidence>
<accession>A0ABP9CPJ3</accession>
<organism evidence="4 5">
    <name type="scientific">Tomitella cavernea</name>
    <dbReference type="NCBI Taxonomy" id="1387982"/>
    <lineage>
        <taxon>Bacteria</taxon>
        <taxon>Bacillati</taxon>
        <taxon>Actinomycetota</taxon>
        <taxon>Actinomycetes</taxon>
        <taxon>Mycobacteriales</taxon>
        <taxon>Tomitella</taxon>
    </lineage>
</organism>
<dbReference type="RefSeq" id="WP_200171154.1">
    <property type="nucleotide sequence ID" value="NZ_BAABKQ010000001.1"/>
</dbReference>
<keyword evidence="5" id="KW-1185">Reference proteome</keyword>
<gene>
    <name evidence="4" type="ORF">GCM10023353_20530</name>
</gene>
<dbReference type="Pfam" id="PF01408">
    <property type="entry name" value="GFO_IDH_MocA"/>
    <property type="match status" value="1"/>
</dbReference>
<name>A0ABP9CPJ3_9ACTN</name>
<dbReference type="InterPro" id="IPR050463">
    <property type="entry name" value="Gfo/Idh/MocA_oxidrdct_glycsds"/>
</dbReference>
<sequence>MNIGILGVGSVFGAYMRGLRAVAGLPVLRLASRDPERARAAAEAAGVPRWGGLDDFCADDDVELVVNLTPPAAHAGTTLRLLEAGKHVFVEKPFAPDVAAAQRIIDAAASADRLLGCAPDVFLGPAGQTARAALDAGMIGRPFAATSFVRSSRVETWHPDPAGYFGPLGGPVLDWGPYHVALLVNLLGPVRSVMAAGVRARDEVAVSAPGRTGDVVPVAVDTHVSAVLEFPGPCLVTAMYSFDVWETTLPHLEIYGTEGTLRLPDPTRLHGTVEFRARGADAWTALPAVMPRLLRGELREFRGLGVAEMAGRLAGGGEHRTDAALGLHVLDVLTALGECSMDSGSRKIRSTVARPAAMELE</sequence>
<dbReference type="Gene3D" id="3.30.360.10">
    <property type="entry name" value="Dihydrodipicolinate Reductase, domain 2"/>
    <property type="match status" value="1"/>
</dbReference>
<dbReference type="Gene3D" id="3.40.50.720">
    <property type="entry name" value="NAD(P)-binding Rossmann-like Domain"/>
    <property type="match status" value="1"/>
</dbReference>
<keyword evidence="1" id="KW-0560">Oxidoreductase</keyword>
<evidence type="ECO:0000313" key="4">
    <source>
        <dbReference type="EMBL" id="GAA4814954.1"/>
    </source>
</evidence>
<evidence type="ECO:0000259" key="2">
    <source>
        <dbReference type="Pfam" id="PF01408"/>
    </source>
</evidence>
<comment type="caution">
    <text evidence="4">The sequence shown here is derived from an EMBL/GenBank/DDBJ whole genome shotgun (WGS) entry which is preliminary data.</text>
</comment>
<protein>
    <submittedName>
        <fullName evidence="4">Gfo/Idh/MocA family oxidoreductase</fullName>
    </submittedName>
</protein>
<dbReference type="PANTHER" id="PTHR43818">
    <property type="entry name" value="BCDNA.GH03377"/>
    <property type="match status" value="1"/>
</dbReference>
<reference evidence="5" key="1">
    <citation type="journal article" date="2019" name="Int. J. Syst. Evol. Microbiol.">
        <title>The Global Catalogue of Microorganisms (GCM) 10K type strain sequencing project: providing services to taxonomists for standard genome sequencing and annotation.</title>
        <authorList>
            <consortium name="The Broad Institute Genomics Platform"/>
            <consortium name="The Broad Institute Genome Sequencing Center for Infectious Disease"/>
            <person name="Wu L."/>
            <person name="Ma J."/>
        </authorList>
    </citation>
    <scope>NUCLEOTIDE SEQUENCE [LARGE SCALE GENOMIC DNA]</scope>
    <source>
        <strain evidence="5">JCM 18542</strain>
    </source>
</reference>
<dbReference type="PANTHER" id="PTHR43818:SF11">
    <property type="entry name" value="BCDNA.GH03377"/>
    <property type="match status" value="1"/>
</dbReference>
<proteinExistence type="predicted"/>